<dbReference type="PANTHER" id="PTHR11439">
    <property type="entry name" value="GAG-POL-RELATED RETROTRANSPOSON"/>
    <property type="match status" value="1"/>
</dbReference>
<dbReference type="AlphaFoldDB" id="A0A699JNW7"/>
<dbReference type="SUPFAM" id="SSF53098">
    <property type="entry name" value="Ribonuclease H-like"/>
    <property type="match status" value="1"/>
</dbReference>
<reference evidence="3" key="1">
    <citation type="journal article" date="2019" name="Sci. Rep.">
        <title>Draft genome of Tanacetum cinerariifolium, the natural source of mosquito coil.</title>
        <authorList>
            <person name="Yamashiro T."/>
            <person name="Shiraishi A."/>
            <person name="Satake H."/>
            <person name="Nakayama K."/>
        </authorList>
    </citation>
    <scope>NUCLEOTIDE SEQUENCE</scope>
</reference>
<evidence type="ECO:0000259" key="2">
    <source>
        <dbReference type="Pfam" id="PF07727"/>
    </source>
</evidence>
<dbReference type="PANTHER" id="PTHR11439:SF495">
    <property type="entry name" value="REVERSE TRANSCRIPTASE, RNA-DEPENDENT DNA POLYMERASE-RELATED"/>
    <property type="match status" value="1"/>
</dbReference>
<feature type="domain" description="Reverse transcriptase Ty1/copia-type" evidence="2">
    <location>
        <begin position="327"/>
        <end position="405"/>
    </location>
</feature>
<evidence type="ECO:0000313" key="3">
    <source>
        <dbReference type="EMBL" id="GFA48307.1"/>
    </source>
</evidence>
<comment type="caution">
    <text evidence="3">The sequence shown here is derived from an EMBL/GenBank/DDBJ whole genome shotgun (WGS) entry which is preliminary data.</text>
</comment>
<feature type="compositionally biased region" description="Basic and acidic residues" evidence="1">
    <location>
        <begin position="250"/>
        <end position="263"/>
    </location>
</feature>
<feature type="region of interest" description="Disordered" evidence="1">
    <location>
        <begin position="237"/>
        <end position="264"/>
    </location>
</feature>
<feature type="non-terminal residue" evidence="3">
    <location>
        <position position="560"/>
    </location>
</feature>
<organism evidence="3">
    <name type="scientific">Tanacetum cinerariifolium</name>
    <name type="common">Dalmatian daisy</name>
    <name type="synonym">Chrysanthemum cinerariifolium</name>
    <dbReference type="NCBI Taxonomy" id="118510"/>
    <lineage>
        <taxon>Eukaryota</taxon>
        <taxon>Viridiplantae</taxon>
        <taxon>Streptophyta</taxon>
        <taxon>Embryophyta</taxon>
        <taxon>Tracheophyta</taxon>
        <taxon>Spermatophyta</taxon>
        <taxon>Magnoliopsida</taxon>
        <taxon>eudicotyledons</taxon>
        <taxon>Gunneridae</taxon>
        <taxon>Pentapetalae</taxon>
        <taxon>asterids</taxon>
        <taxon>campanulids</taxon>
        <taxon>Asterales</taxon>
        <taxon>Asteraceae</taxon>
        <taxon>Asteroideae</taxon>
        <taxon>Anthemideae</taxon>
        <taxon>Anthemidinae</taxon>
        <taxon>Tanacetum</taxon>
    </lineage>
</organism>
<protein>
    <recommendedName>
        <fullName evidence="2">Reverse transcriptase Ty1/copia-type domain-containing protein</fullName>
    </recommendedName>
</protein>
<accession>A0A699JNW7</accession>
<sequence length="560" mass="64067">MNGNMSYLLDFKEFNGGYVTFGGGVNGGRITGKGTIKTDNLDFKDVYFVKELKFNFYSVSQIYTWVFFLETKDETTGILKKFITKIKNLVDKKVMIIRCDNETEFKNSVMNDFCAMKADFKLPTTFWTEAVNTASYVQNRALVVKPHNKTLYELFRGRIPALSFMRPFGCHVTILNTLDHLSKFDGKADEGFFVGYSMNSTKDSIGAGQSSMKTGSTQDYIFMPLWKDGSPLFYSSPKISDDVGSPPSGDVRKKHDEVSDKESGALNKLNSSFENLNTEYPDDPKMPGLETIKLMMLLKKRPTRVAKALSDPAWVEEMQEELLQFKLQKMDIKSTFLYGRIKEEVYVCQPLGFEDLDHPEQVYKVVKALYGLYQAPRAWYETLAKYLLGNGFHKGQIDQTLFIKRQKGLQVKQKEDRIFISQDKYVAEVLRKFNLSDVKYASTPVDMEKTLVKDVDGDDVDVHLYRSMIESLMYLIASRLDIMYAVCVCARFQVIPKVSHLYAVKRIFRYLKGHPKLGLWYPRDSLFELVAYTDSDHAGASLDRKSTTRGCQFLGSRLIS</sequence>
<evidence type="ECO:0000256" key="1">
    <source>
        <dbReference type="SAM" id="MobiDB-lite"/>
    </source>
</evidence>
<dbReference type="Pfam" id="PF07727">
    <property type="entry name" value="RVT_2"/>
    <property type="match status" value="1"/>
</dbReference>
<name>A0A699JNW7_TANCI</name>
<dbReference type="InterPro" id="IPR013103">
    <property type="entry name" value="RVT_2"/>
</dbReference>
<gene>
    <name evidence="3" type="ORF">Tci_620279</name>
</gene>
<dbReference type="EMBL" id="BKCJ010431911">
    <property type="protein sequence ID" value="GFA48307.1"/>
    <property type="molecule type" value="Genomic_DNA"/>
</dbReference>
<dbReference type="InterPro" id="IPR012337">
    <property type="entry name" value="RNaseH-like_sf"/>
</dbReference>
<proteinExistence type="predicted"/>